<evidence type="ECO:0008006" key="5">
    <source>
        <dbReference type="Google" id="ProtNLM"/>
    </source>
</evidence>
<feature type="region of interest" description="Disordered" evidence="1">
    <location>
        <begin position="25"/>
        <end position="176"/>
    </location>
</feature>
<name>A0ABU4NV42_9ACTN</name>
<evidence type="ECO:0000313" key="4">
    <source>
        <dbReference type="Proteomes" id="UP001271274"/>
    </source>
</evidence>
<gene>
    <name evidence="3" type="ORF">PV662_43515</name>
</gene>
<proteinExistence type="predicted"/>
<accession>A0ABU4NV42</accession>
<reference evidence="3 4" key="1">
    <citation type="journal article" date="2023" name="Microb. Genom.">
        <title>Mesoterricola silvestris gen. nov., sp. nov., Mesoterricola sediminis sp. nov., Geothrix oryzae sp. nov., Geothrix edaphica sp. nov., Geothrix rubra sp. nov., and Geothrix limicola sp. nov., six novel members of Acidobacteriota isolated from soils.</title>
        <authorList>
            <person name="Weisberg A.J."/>
            <person name="Pearce E."/>
            <person name="Kramer C.G."/>
            <person name="Chang J.H."/>
            <person name="Clarke C.R."/>
        </authorList>
    </citation>
    <scope>NUCLEOTIDE SEQUENCE [LARGE SCALE GENOMIC DNA]</scope>
    <source>
        <strain evidence="3 4">ID09-01A</strain>
    </source>
</reference>
<keyword evidence="4" id="KW-1185">Reference proteome</keyword>
<feature type="chain" id="PRO_5046433186" description="Lipoprotein" evidence="2">
    <location>
        <begin position="21"/>
        <end position="176"/>
    </location>
</feature>
<dbReference type="Proteomes" id="UP001271274">
    <property type="component" value="Unassembled WGS sequence"/>
</dbReference>
<feature type="signal peptide" evidence="2">
    <location>
        <begin position="1"/>
        <end position="20"/>
    </location>
</feature>
<feature type="compositionally biased region" description="Low complexity" evidence="1">
    <location>
        <begin position="71"/>
        <end position="92"/>
    </location>
</feature>
<dbReference type="RefSeq" id="WP_060891212.1">
    <property type="nucleotide sequence ID" value="NZ_JARAUR010000506.1"/>
</dbReference>
<feature type="compositionally biased region" description="Gly residues" evidence="1">
    <location>
        <begin position="52"/>
        <end position="63"/>
    </location>
</feature>
<evidence type="ECO:0000256" key="1">
    <source>
        <dbReference type="SAM" id="MobiDB-lite"/>
    </source>
</evidence>
<dbReference type="EMBL" id="JARAYU010000028">
    <property type="protein sequence ID" value="MDX3706461.1"/>
    <property type="molecule type" value="Genomic_DNA"/>
</dbReference>
<comment type="caution">
    <text evidence="3">The sequence shown here is derived from an EMBL/GenBank/DDBJ whole genome shotgun (WGS) entry which is preliminary data.</text>
</comment>
<evidence type="ECO:0000256" key="2">
    <source>
        <dbReference type="SAM" id="SignalP"/>
    </source>
</evidence>
<evidence type="ECO:0000313" key="3">
    <source>
        <dbReference type="EMBL" id="MDX3706461.1"/>
    </source>
</evidence>
<feature type="compositionally biased region" description="Pro residues" evidence="1">
    <location>
        <begin position="123"/>
        <end position="149"/>
    </location>
</feature>
<protein>
    <recommendedName>
        <fullName evidence="5">Lipoprotein</fullName>
    </recommendedName>
</protein>
<organism evidence="3 4">
    <name type="scientific">Streptomyces europaeiscabiei</name>
    <dbReference type="NCBI Taxonomy" id="146819"/>
    <lineage>
        <taxon>Bacteria</taxon>
        <taxon>Bacillati</taxon>
        <taxon>Actinomycetota</taxon>
        <taxon>Actinomycetes</taxon>
        <taxon>Kitasatosporales</taxon>
        <taxon>Streptomycetaceae</taxon>
        <taxon>Streptomyces</taxon>
    </lineage>
</organism>
<sequence>MRALNVSVRLAATVMAVAAAAGCMSVGDEGRKPGPSPSAGQRGGEKPDGGSAVTGGGGTGYQSGQGKRRGSASPGPSASRSASAAPAASGAAEPSGKATPPKGGTDEGNGEWPEQPEPTKGEPTPPPTVEPQPEPEPSKPVEPPSPEPSAEPSSSAHEQGAQLVEREPAPRAGDAA</sequence>
<keyword evidence="2" id="KW-0732">Signal</keyword>
<dbReference type="PROSITE" id="PS51257">
    <property type="entry name" value="PROKAR_LIPOPROTEIN"/>
    <property type="match status" value="1"/>
</dbReference>